<evidence type="ECO:0000256" key="1">
    <source>
        <dbReference type="SAM" id="MobiDB-lite"/>
    </source>
</evidence>
<reference evidence="3" key="2">
    <citation type="submission" date="2020-05" db="UniProtKB">
        <authorList>
            <consortium name="EnsemblMetazoa"/>
        </authorList>
    </citation>
    <scope>IDENTIFICATION</scope>
</reference>
<accession>A0A084WS43</accession>
<dbReference type="EMBL" id="ATLV01026323">
    <property type="status" value="NOT_ANNOTATED_CDS"/>
    <property type="molecule type" value="Genomic_DNA"/>
</dbReference>
<keyword evidence="4" id="KW-1185">Reference proteome</keyword>
<sequence length="96" mass="10547">MACASAKPPRHCVVIDTLSLAAFAEGQPCCIVAMVLRHPWEGGWDGVACNGIRKTEGARKPDRKVLASLRWRLSSSDEPYRGGVSSTTFGHWHNRK</sequence>
<dbReference type="EnsemblMetazoa" id="ASIC021337-RA">
    <property type="protein sequence ID" value="ASIC021337-PA"/>
    <property type="gene ID" value="ASIC021337"/>
</dbReference>
<evidence type="ECO:0000313" key="2">
    <source>
        <dbReference type="EMBL" id="KFB53037.1"/>
    </source>
</evidence>
<proteinExistence type="predicted"/>
<name>A0A084WS43_ANOSI</name>
<dbReference type="VEuPathDB" id="VectorBase:ASIC021337"/>
<reference evidence="2 4" key="1">
    <citation type="journal article" date="2014" name="BMC Genomics">
        <title>Genome sequence of Anopheles sinensis provides insight into genetics basis of mosquito competence for malaria parasites.</title>
        <authorList>
            <person name="Zhou D."/>
            <person name="Zhang D."/>
            <person name="Ding G."/>
            <person name="Shi L."/>
            <person name="Hou Q."/>
            <person name="Ye Y."/>
            <person name="Xu Y."/>
            <person name="Zhou H."/>
            <person name="Xiong C."/>
            <person name="Li S."/>
            <person name="Yu J."/>
            <person name="Hong S."/>
            <person name="Yu X."/>
            <person name="Zou P."/>
            <person name="Chen C."/>
            <person name="Chang X."/>
            <person name="Wang W."/>
            <person name="Lv Y."/>
            <person name="Sun Y."/>
            <person name="Ma L."/>
            <person name="Shen B."/>
            <person name="Zhu C."/>
        </authorList>
    </citation>
    <scope>NUCLEOTIDE SEQUENCE [LARGE SCALE GENOMIC DNA]</scope>
</reference>
<organism evidence="2">
    <name type="scientific">Anopheles sinensis</name>
    <name type="common">Mosquito</name>
    <dbReference type="NCBI Taxonomy" id="74873"/>
    <lineage>
        <taxon>Eukaryota</taxon>
        <taxon>Metazoa</taxon>
        <taxon>Ecdysozoa</taxon>
        <taxon>Arthropoda</taxon>
        <taxon>Hexapoda</taxon>
        <taxon>Insecta</taxon>
        <taxon>Pterygota</taxon>
        <taxon>Neoptera</taxon>
        <taxon>Endopterygota</taxon>
        <taxon>Diptera</taxon>
        <taxon>Nematocera</taxon>
        <taxon>Culicoidea</taxon>
        <taxon>Culicidae</taxon>
        <taxon>Anophelinae</taxon>
        <taxon>Anopheles</taxon>
    </lineage>
</organism>
<feature type="region of interest" description="Disordered" evidence="1">
    <location>
        <begin position="76"/>
        <end position="96"/>
    </location>
</feature>
<evidence type="ECO:0000313" key="4">
    <source>
        <dbReference type="Proteomes" id="UP000030765"/>
    </source>
</evidence>
<gene>
    <name evidence="2" type="ORF">ZHAS_00021337</name>
</gene>
<dbReference type="EMBL" id="KE525409">
    <property type="protein sequence ID" value="KFB53037.1"/>
    <property type="molecule type" value="Genomic_DNA"/>
</dbReference>
<protein>
    <submittedName>
        <fullName evidence="2 3">Uncharacterized protein</fullName>
    </submittedName>
</protein>
<dbReference type="AlphaFoldDB" id="A0A084WS43"/>
<evidence type="ECO:0000313" key="3">
    <source>
        <dbReference type="EnsemblMetazoa" id="ASIC021337-PA"/>
    </source>
</evidence>
<dbReference type="Proteomes" id="UP000030765">
    <property type="component" value="Unassembled WGS sequence"/>
</dbReference>